<evidence type="ECO:0000313" key="4">
    <source>
        <dbReference type="EMBL" id="HIW11992.1"/>
    </source>
</evidence>
<dbReference type="GO" id="GO:0062193">
    <property type="term" value="F:D-ribose pyranase activity"/>
    <property type="evidence" value="ECO:0007669"/>
    <property type="project" value="UniProtKB-EC"/>
</dbReference>
<dbReference type="Gene3D" id="3.40.1650.10">
    <property type="entry name" value="RbsD-like domain"/>
    <property type="match status" value="1"/>
</dbReference>
<dbReference type="InterPro" id="IPR023750">
    <property type="entry name" value="RbsD-like_sf"/>
</dbReference>
<dbReference type="AlphaFoldDB" id="A0A9D1QF50"/>
<dbReference type="GO" id="GO:0005996">
    <property type="term" value="P:monosaccharide metabolic process"/>
    <property type="evidence" value="ECO:0007669"/>
    <property type="project" value="InterPro"/>
</dbReference>
<keyword evidence="3" id="KW-0413">Isomerase</keyword>
<evidence type="ECO:0000313" key="5">
    <source>
        <dbReference type="Proteomes" id="UP000823989"/>
    </source>
</evidence>
<organism evidence="4 5">
    <name type="scientific">Candidatus Salinicoccus stercoripullorum</name>
    <dbReference type="NCBI Taxonomy" id="2838756"/>
    <lineage>
        <taxon>Bacteria</taxon>
        <taxon>Bacillati</taxon>
        <taxon>Bacillota</taxon>
        <taxon>Bacilli</taxon>
        <taxon>Bacillales</taxon>
        <taxon>Staphylococcaceae</taxon>
        <taxon>Salinicoccus</taxon>
    </lineage>
</organism>
<dbReference type="EMBL" id="DXHR01000004">
    <property type="protein sequence ID" value="HIW11992.1"/>
    <property type="molecule type" value="Genomic_DNA"/>
</dbReference>
<proteinExistence type="predicted"/>
<evidence type="ECO:0000256" key="3">
    <source>
        <dbReference type="ARBA" id="ARBA00023235"/>
    </source>
</evidence>
<protein>
    <recommendedName>
        <fullName evidence="2">D-ribose pyranase</fullName>
        <ecNumber evidence="2">5.4.99.62</ecNumber>
    </recommendedName>
</protein>
<reference evidence="4" key="1">
    <citation type="journal article" date="2021" name="PeerJ">
        <title>Extensive microbial diversity within the chicken gut microbiome revealed by metagenomics and culture.</title>
        <authorList>
            <person name="Gilroy R."/>
            <person name="Ravi A."/>
            <person name="Getino M."/>
            <person name="Pursley I."/>
            <person name="Horton D.L."/>
            <person name="Alikhan N.F."/>
            <person name="Baker D."/>
            <person name="Gharbi K."/>
            <person name="Hall N."/>
            <person name="Watson M."/>
            <person name="Adriaenssens E.M."/>
            <person name="Foster-Nyarko E."/>
            <person name="Jarju S."/>
            <person name="Secka A."/>
            <person name="Antonio M."/>
            <person name="Oren A."/>
            <person name="Chaudhuri R.R."/>
            <person name="La Ragione R."/>
            <person name="Hildebrand F."/>
            <person name="Pallen M.J."/>
        </authorList>
    </citation>
    <scope>NUCLEOTIDE SEQUENCE</scope>
    <source>
        <strain evidence="4">ChiHjej13B12-752</strain>
    </source>
</reference>
<comment type="caution">
    <text evidence="4">The sequence shown here is derived from an EMBL/GenBank/DDBJ whole genome shotgun (WGS) entry which is preliminary data.</text>
</comment>
<dbReference type="GO" id="GO:0048029">
    <property type="term" value="F:monosaccharide binding"/>
    <property type="evidence" value="ECO:0007669"/>
    <property type="project" value="InterPro"/>
</dbReference>
<accession>A0A9D1QF50</accession>
<dbReference type="Proteomes" id="UP000823989">
    <property type="component" value="Unassembled WGS sequence"/>
</dbReference>
<sequence length="38" mass="4223">MLKNKCNHHEILKVLGKSGHGNKVLIADGNYPIMTNAY</sequence>
<feature type="non-terminal residue" evidence="4">
    <location>
        <position position="38"/>
    </location>
</feature>
<dbReference type="InterPro" id="IPR007721">
    <property type="entry name" value="RbsD_FucU"/>
</dbReference>
<name>A0A9D1QF50_9STAP</name>
<dbReference type="SUPFAM" id="SSF102546">
    <property type="entry name" value="RbsD-like"/>
    <property type="match status" value="1"/>
</dbReference>
<dbReference type="EC" id="5.4.99.62" evidence="2"/>
<comment type="catalytic activity">
    <reaction evidence="1">
        <text>beta-D-ribopyranose = beta-D-ribofuranose</text>
        <dbReference type="Rhea" id="RHEA:25432"/>
        <dbReference type="ChEBI" id="CHEBI:27476"/>
        <dbReference type="ChEBI" id="CHEBI:47002"/>
        <dbReference type="EC" id="5.4.99.62"/>
    </reaction>
</comment>
<dbReference type="Pfam" id="PF05025">
    <property type="entry name" value="RbsD_FucU"/>
    <property type="match status" value="1"/>
</dbReference>
<evidence type="ECO:0000256" key="2">
    <source>
        <dbReference type="ARBA" id="ARBA00012862"/>
    </source>
</evidence>
<gene>
    <name evidence="4" type="ORF">H9891_02315</name>
</gene>
<evidence type="ECO:0000256" key="1">
    <source>
        <dbReference type="ARBA" id="ARBA00000223"/>
    </source>
</evidence>
<reference evidence="4" key="2">
    <citation type="submission" date="2021-04" db="EMBL/GenBank/DDBJ databases">
        <authorList>
            <person name="Gilroy R."/>
        </authorList>
    </citation>
    <scope>NUCLEOTIDE SEQUENCE</scope>
    <source>
        <strain evidence="4">ChiHjej13B12-752</strain>
    </source>
</reference>